<gene>
    <name evidence="1" type="ORF">HBH26_04090</name>
</gene>
<comment type="caution">
    <text evidence="1">The sequence shown here is derived from an EMBL/GenBank/DDBJ whole genome shotgun (WGS) entry which is preliminary data.</text>
</comment>
<proteinExistence type="predicted"/>
<protein>
    <submittedName>
        <fullName evidence="1">Uncharacterized protein</fullName>
    </submittedName>
</protein>
<keyword evidence="2" id="KW-1185">Reference proteome</keyword>
<accession>A0ABX1CN78</accession>
<name>A0ABX1CN78_9SPHN</name>
<dbReference type="Proteomes" id="UP000732399">
    <property type="component" value="Unassembled WGS sequence"/>
</dbReference>
<evidence type="ECO:0000313" key="1">
    <source>
        <dbReference type="EMBL" id="NJR77797.1"/>
    </source>
</evidence>
<evidence type="ECO:0000313" key="2">
    <source>
        <dbReference type="Proteomes" id="UP000732399"/>
    </source>
</evidence>
<organism evidence="1 2">
    <name type="scientific">Sphingomonas corticis</name>
    <dbReference type="NCBI Taxonomy" id="2722791"/>
    <lineage>
        <taxon>Bacteria</taxon>
        <taxon>Pseudomonadati</taxon>
        <taxon>Pseudomonadota</taxon>
        <taxon>Alphaproteobacteria</taxon>
        <taxon>Sphingomonadales</taxon>
        <taxon>Sphingomonadaceae</taxon>
        <taxon>Sphingomonas</taxon>
    </lineage>
</organism>
<sequence length="129" mass="12960">MTAGLIAALCAVTAALAAALVAIVRLRGAARMLRTPEEAAQAAEAAIPGLAARDAVVGDDGRAGLVLGDDGRVVVVTAGGRAGAVPWAALRQTYDGVVVETGTRRLGEVMLKGIHALDVRRLGNPAVEG</sequence>
<dbReference type="RefSeq" id="WP_168133321.1">
    <property type="nucleotide sequence ID" value="NZ_JAAVJH010000002.1"/>
</dbReference>
<dbReference type="EMBL" id="JAAVJH010000002">
    <property type="protein sequence ID" value="NJR77797.1"/>
    <property type="molecule type" value="Genomic_DNA"/>
</dbReference>
<reference evidence="1 2" key="1">
    <citation type="submission" date="2020-03" db="EMBL/GenBank/DDBJ databases">
        <authorList>
            <person name="Wang L."/>
            <person name="He N."/>
            <person name="Li Y."/>
            <person name="Fang Y."/>
            <person name="Zhang F."/>
        </authorList>
    </citation>
    <scope>NUCLEOTIDE SEQUENCE [LARGE SCALE GENOMIC DNA]</scope>
    <source>
        <strain evidence="1 2">36D10-4-7</strain>
    </source>
</reference>